<dbReference type="AlphaFoldDB" id="A0A1I0PB69"/>
<dbReference type="SUPFAM" id="SSF55874">
    <property type="entry name" value="ATPase domain of HSP90 chaperone/DNA topoisomerase II/histidine kinase"/>
    <property type="match status" value="1"/>
</dbReference>
<comment type="catalytic activity">
    <reaction evidence="1">
        <text>ATP + protein L-histidine = ADP + protein N-phospho-L-histidine.</text>
        <dbReference type="EC" id="2.7.13.3"/>
    </reaction>
</comment>
<dbReference type="SUPFAM" id="SSF47384">
    <property type="entry name" value="Homodimeric domain of signal transducing histidine kinase"/>
    <property type="match status" value="1"/>
</dbReference>
<keyword evidence="6" id="KW-0597">Phosphoprotein</keyword>
<dbReference type="PROSITE" id="PS50109">
    <property type="entry name" value="HIS_KIN"/>
    <property type="match status" value="1"/>
</dbReference>
<dbReference type="GO" id="GO:0000155">
    <property type="term" value="F:phosphorelay sensor kinase activity"/>
    <property type="evidence" value="ECO:0007669"/>
    <property type="project" value="InterPro"/>
</dbReference>
<dbReference type="PROSITE" id="PS50885">
    <property type="entry name" value="HAMP"/>
    <property type="match status" value="1"/>
</dbReference>
<evidence type="ECO:0000259" key="17">
    <source>
        <dbReference type="PROSITE" id="PS50885"/>
    </source>
</evidence>
<organism evidence="18 19">
    <name type="scientific">Cognatiyoonia koreensis</name>
    <dbReference type="NCBI Taxonomy" id="364200"/>
    <lineage>
        <taxon>Bacteria</taxon>
        <taxon>Pseudomonadati</taxon>
        <taxon>Pseudomonadota</taxon>
        <taxon>Alphaproteobacteria</taxon>
        <taxon>Rhodobacterales</taxon>
        <taxon>Paracoccaceae</taxon>
        <taxon>Cognatiyoonia</taxon>
    </lineage>
</organism>
<dbReference type="EC" id="2.7.13.3" evidence="3"/>
<dbReference type="Proteomes" id="UP000199167">
    <property type="component" value="Unassembled WGS sequence"/>
</dbReference>
<evidence type="ECO:0000256" key="9">
    <source>
        <dbReference type="ARBA" id="ARBA00022741"/>
    </source>
</evidence>
<keyword evidence="7" id="KW-0808">Transferase</keyword>
<evidence type="ECO:0000256" key="4">
    <source>
        <dbReference type="ARBA" id="ARBA00022475"/>
    </source>
</evidence>
<evidence type="ECO:0000256" key="8">
    <source>
        <dbReference type="ARBA" id="ARBA00022692"/>
    </source>
</evidence>
<dbReference type="CDD" id="cd00082">
    <property type="entry name" value="HisKA"/>
    <property type="match status" value="1"/>
</dbReference>
<dbReference type="Pfam" id="PF02518">
    <property type="entry name" value="HATPase_c"/>
    <property type="match status" value="1"/>
</dbReference>
<keyword evidence="4" id="KW-1003">Cell membrane</keyword>
<keyword evidence="5" id="KW-0997">Cell inner membrane</keyword>
<keyword evidence="11" id="KW-0067">ATP-binding</keyword>
<keyword evidence="14 15" id="KW-0472">Membrane</keyword>
<dbReference type="InterPro" id="IPR003594">
    <property type="entry name" value="HATPase_dom"/>
</dbReference>
<keyword evidence="10 18" id="KW-0418">Kinase</keyword>
<dbReference type="InterPro" id="IPR036097">
    <property type="entry name" value="HisK_dim/P_sf"/>
</dbReference>
<evidence type="ECO:0000256" key="10">
    <source>
        <dbReference type="ARBA" id="ARBA00022777"/>
    </source>
</evidence>
<dbReference type="InterPro" id="IPR036890">
    <property type="entry name" value="HATPase_C_sf"/>
</dbReference>
<gene>
    <name evidence="18" type="ORF">SAMN04488515_1126</name>
</gene>
<dbReference type="GO" id="GO:0005524">
    <property type="term" value="F:ATP binding"/>
    <property type="evidence" value="ECO:0007669"/>
    <property type="project" value="UniProtKB-KW"/>
</dbReference>
<evidence type="ECO:0000256" key="13">
    <source>
        <dbReference type="ARBA" id="ARBA00023012"/>
    </source>
</evidence>
<dbReference type="InterPro" id="IPR050980">
    <property type="entry name" value="2C_sensor_his_kinase"/>
</dbReference>
<evidence type="ECO:0000313" key="18">
    <source>
        <dbReference type="EMBL" id="SEW11552.1"/>
    </source>
</evidence>
<proteinExistence type="predicted"/>
<dbReference type="Pfam" id="PF00512">
    <property type="entry name" value="HisKA"/>
    <property type="match status" value="1"/>
</dbReference>
<dbReference type="Gene3D" id="3.30.565.10">
    <property type="entry name" value="Histidine kinase-like ATPase, C-terminal domain"/>
    <property type="match status" value="1"/>
</dbReference>
<dbReference type="STRING" id="364200.SAMN04488515_1126"/>
<dbReference type="InterPro" id="IPR003660">
    <property type="entry name" value="HAMP_dom"/>
</dbReference>
<keyword evidence="12 15" id="KW-1133">Transmembrane helix</keyword>
<keyword evidence="13" id="KW-0902">Two-component regulatory system</keyword>
<dbReference type="SMART" id="SM00387">
    <property type="entry name" value="HATPase_c"/>
    <property type="match status" value="1"/>
</dbReference>
<name>A0A1I0PB69_9RHOB</name>
<dbReference type="EMBL" id="FOIZ01000001">
    <property type="protein sequence ID" value="SEW11552.1"/>
    <property type="molecule type" value="Genomic_DNA"/>
</dbReference>
<accession>A0A1I0PB69</accession>
<evidence type="ECO:0000256" key="14">
    <source>
        <dbReference type="ARBA" id="ARBA00023136"/>
    </source>
</evidence>
<evidence type="ECO:0000313" key="19">
    <source>
        <dbReference type="Proteomes" id="UP000199167"/>
    </source>
</evidence>
<evidence type="ECO:0000256" key="11">
    <source>
        <dbReference type="ARBA" id="ARBA00022840"/>
    </source>
</evidence>
<dbReference type="InterPro" id="IPR005467">
    <property type="entry name" value="His_kinase_dom"/>
</dbReference>
<evidence type="ECO:0000256" key="1">
    <source>
        <dbReference type="ARBA" id="ARBA00000085"/>
    </source>
</evidence>
<dbReference type="PRINTS" id="PR00344">
    <property type="entry name" value="BCTRLSENSOR"/>
</dbReference>
<dbReference type="InterPro" id="IPR003661">
    <property type="entry name" value="HisK_dim/P_dom"/>
</dbReference>
<evidence type="ECO:0000256" key="15">
    <source>
        <dbReference type="SAM" id="Phobius"/>
    </source>
</evidence>
<dbReference type="PANTHER" id="PTHR44936:SF5">
    <property type="entry name" value="SENSOR HISTIDINE KINASE ENVZ"/>
    <property type="match status" value="1"/>
</dbReference>
<sequence length="454" mass="50024">MDLSDDRQLGYGKSMFFSWLKQYMPRGLYMRAALILILPVLTLQLLVSVVFIQRHFEGVTRQMTSAVSIDLRFVRDTVNAAPTLTAAQRVAAELAVALELDVAWPVAIPDIGNDKHWTDLTGNAVRTRLETLVSDIGAVSLAERRLVTVWLQTDKGPLEVSFDRRRVSASNPHQLLVIMAVMGAIMTAIAYFFLRNQLRPIKRMAAAAQAYGKGRIANYTPGGAQEVRAAGTAFLDMRNRLERQAQTRTMMLSGVSHDLRTPLTRLRLGLSMLDNTDGAPLIRDVDEMQHLVDAFLDFAQADATDEPDLISPHDLLKQVVKDCIRGGMSVEIAKHEGPDEPVPLRSLAIRRALENLIGNAVRYGTMARASCYVTDRAVRYVVEDDGPGIPPEQRENATRPFVRLDPSRNQDRGSGVGLGLAIVNDIARSHGGILRLGESKELGGLQAELVLAKS</sequence>
<evidence type="ECO:0000256" key="5">
    <source>
        <dbReference type="ARBA" id="ARBA00022519"/>
    </source>
</evidence>
<reference evidence="18 19" key="1">
    <citation type="submission" date="2016-10" db="EMBL/GenBank/DDBJ databases">
        <authorList>
            <person name="de Groot N.N."/>
        </authorList>
    </citation>
    <scope>NUCLEOTIDE SEQUENCE [LARGE SCALE GENOMIC DNA]</scope>
    <source>
        <strain evidence="18 19">DSM 17925</strain>
    </source>
</reference>
<keyword evidence="8 15" id="KW-0812">Transmembrane</keyword>
<dbReference type="SMART" id="SM00304">
    <property type="entry name" value="HAMP"/>
    <property type="match status" value="1"/>
</dbReference>
<dbReference type="InterPro" id="IPR004358">
    <property type="entry name" value="Sig_transdc_His_kin-like_C"/>
</dbReference>
<feature type="transmembrane region" description="Helical" evidence="15">
    <location>
        <begin position="28"/>
        <end position="52"/>
    </location>
</feature>
<feature type="domain" description="HAMP" evidence="17">
    <location>
        <begin position="195"/>
        <end position="246"/>
    </location>
</feature>
<feature type="transmembrane region" description="Helical" evidence="15">
    <location>
        <begin position="175"/>
        <end position="194"/>
    </location>
</feature>
<evidence type="ECO:0000256" key="2">
    <source>
        <dbReference type="ARBA" id="ARBA00004429"/>
    </source>
</evidence>
<evidence type="ECO:0000256" key="3">
    <source>
        <dbReference type="ARBA" id="ARBA00012438"/>
    </source>
</evidence>
<comment type="subcellular location">
    <subcellularLocation>
        <location evidence="2">Cell inner membrane</location>
        <topology evidence="2">Multi-pass membrane protein</topology>
    </subcellularLocation>
</comment>
<keyword evidence="19" id="KW-1185">Reference proteome</keyword>
<dbReference type="Gene3D" id="1.10.287.130">
    <property type="match status" value="1"/>
</dbReference>
<dbReference type="Pfam" id="PF00672">
    <property type="entry name" value="HAMP"/>
    <property type="match status" value="1"/>
</dbReference>
<dbReference type="SMART" id="SM00388">
    <property type="entry name" value="HisKA"/>
    <property type="match status" value="1"/>
</dbReference>
<dbReference type="GO" id="GO:0005886">
    <property type="term" value="C:plasma membrane"/>
    <property type="evidence" value="ECO:0007669"/>
    <property type="project" value="UniProtKB-SubCell"/>
</dbReference>
<protein>
    <recommendedName>
        <fullName evidence="3">histidine kinase</fullName>
        <ecNumber evidence="3">2.7.13.3</ecNumber>
    </recommendedName>
</protein>
<evidence type="ECO:0000256" key="6">
    <source>
        <dbReference type="ARBA" id="ARBA00022553"/>
    </source>
</evidence>
<keyword evidence="9" id="KW-0547">Nucleotide-binding</keyword>
<evidence type="ECO:0000256" key="7">
    <source>
        <dbReference type="ARBA" id="ARBA00022679"/>
    </source>
</evidence>
<dbReference type="Gene3D" id="6.10.340.10">
    <property type="match status" value="1"/>
</dbReference>
<dbReference type="PANTHER" id="PTHR44936">
    <property type="entry name" value="SENSOR PROTEIN CREC"/>
    <property type="match status" value="1"/>
</dbReference>
<feature type="domain" description="Histidine kinase" evidence="16">
    <location>
        <begin position="254"/>
        <end position="454"/>
    </location>
</feature>
<evidence type="ECO:0000259" key="16">
    <source>
        <dbReference type="PROSITE" id="PS50109"/>
    </source>
</evidence>
<evidence type="ECO:0000256" key="12">
    <source>
        <dbReference type="ARBA" id="ARBA00022989"/>
    </source>
</evidence>